<dbReference type="PROSITE" id="PS51186">
    <property type="entry name" value="GNAT"/>
    <property type="match status" value="1"/>
</dbReference>
<dbReference type="STRING" id="1604334.SAMN05421546_1064"/>
<evidence type="ECO:0000313" key="4">
    <source>
        <dbReference type="EMBL" id="SIQ30830.1"/>
    </source>
</evidence>
<protein>
    <submittedName>
        <fullName evidence="4">N-acetylglutamate synthase, GNAT family</fullName>
    </submittedName>
</protein>
<dbReference type="OrthoDB" id="6456007at2"/>
<dbReference type="InterPro" id="IPR016181">
    <property type="entry name" value="Acyl_CoA_acyltransferase"/>
</dbReference>
<evidence type="ECO:0000256" key="1">
    <source>
        <dbReference type="ARBA" id="ARBA00022679"/>
    </source>
</evidence>
<accession>A0A1N6RPM1</accession>
<evidence type="ECO:0000256" key="2">
    <source>
        <dbReference type="ARBA" id="ARBA00023315"/>
    </source>
</evidence>
<keyword evidence="1" id="KW-0808">Transferase</keyword>
<proteinExistence type="predicted"/>
<dbReference type="SUPFAM" id="SSF55729">
    <property type="entry name" value="Acyl-CoA N-acyltransferases (Nat)"/>
    <property type="match status" value="1"/>
</dbReference>
<keyword evidence="5" id="KW-1185">Reference proteome</keyword>
<organism evidence="4 5">
    <name type="scientific">Solilutibacter tolerans</name>
    <dbReference type="NCBI Taxonomy" id="1604334"/>
    <lineage>
        <taxon>Bacteria</taxon>
        <taxon>Pseudomonadati</taxon>
        <taxon>Pseudomonadota</taxon>
        <taxon>Gammaproteobacteria</taxon>
        <taxon>Lysobacterales</taxon>
        <taxon>Lysobacteraceae</taxon>
        <taxon>Solilutibacter</taxon>
    </lineage>
</organism>
<dbReference type="Gene3D" id="3.40.630.30">
    <property type="match status" value="1"/>
</dbReference>
<reference evidence="5" key="1">
    <citation type="submission" date="2017-01" db="EMBL/GenBank/DDBJ databases">
        <authorList>
            <person name="Varghese N."/>
            <person name="Submissions S."/>
        </authorList>
    </citation>
    <scope>NUCLEOTIDE SEQUENCE [LARGE SCALE GENOMIC DNA]</scope>
    <source>
        <strain evidence="5">UM1</strain>
    </source>
</reference>
<evidence type="ECO:0000259" key="3">
    <source>
        <dbReference type="PROSITE" id="PS51186"/>
    </source>
</evidence>
<dbReference type="Pfam" id="PF00583">
    <property type="entry name" value="Acetyltransf_1"/>
    <property type="match status" value="1"/>
</dbReference>
<name>A0A1N6RPM1_9GAMM</name>
<feature type="domain" description="N-acetyltransferase" evidence="3">
    <location>
        <begin position="1"/>
        <end position="149"/>
    </location>
</feature>
<keyword evidence="2" id="KW-0012">Acyltransferase</keyword>
<dbReference type="RefSeq" id="WP_076585985.1">
    <property type="nucleotide sequence ID" value="NZ_FTLW01000002.1"/>
</dbReference>
<dbReference type="CDD" id="cd04301">
    <property type="entry name" value="NAT_SF"/>
    <property type="match status" value="1"/>
</dbReference>
<dbReference type="AlphaFoldDB" id="A0A1N6RPM1"/>
<dbReference type="InterPro" id="IPR050832">
    <property type="entry name" value="Bact_Acetyltransf"/>
</dbReference>
<sequence length="149" mass="16629">MRVRRATLEDIPVITRLAEQLGGAVDLEGMPQRLKRILDHAHHAVFVAERDTSDDGLSSEPCGFVAAEHRVLLHFGELIELMSLVVDDDCRRQGVGTQLVAAVEAWAARRGVPRVRVRSSLTRSGSHDFYPAIGYQLEKTQHCYQRSLA</sequence>
<dbReference type="Proteomes" id="UP000241788">
    <property type="component" value="Unassembled WGS sequence"/>
</dbReference>
<dbReference type="GO" id="GO:0016747">
    <property type="term" value="F:acyltransferase activity, transferring groups other than amino-acyl groups"/>
    <property type="evidence" value="ECO:0007669"/>
    <property type="project" value="InterPro"/>
</dbReference>
<dbReference type="PANTHER" id="PTHR43877:SF2">
    <property type="entry name" value="AMINOALKYLPHOSPHONATE N-ACETYLTRANSFERASE-RELATED"/>
    <property type="match status" value="1"/>
</dbReference>
<dbReference type="PANTHER" id="PTHR43877">
    <property type="entry name" value="AMINOALKYLPHOSPHONATE N-ACETYLTRANSFERASE-RELATED-RELATED"/>
    <property type="match status" value="1"/>
</dbReference>
<evidence type="ECO:0000313" key="5">
    <source>
        <dbReference type="Proteomes" id="UP000241788"/>
    </source>
</evidence>
<dbReference type="EMBL" id="FTLW01000002">
    <property type="protein sequence ID" value="SIQ30830.1"/>
    <property type="molecule type" value="Genomic_DNA"/>
</dbReference>
<dbReference type="InterPro" id="IPR000182">
    <property type="entry name" value="GNAT_dom"/>
</dbReference>
<gene>
    <name evidence="4" type="ORF">SAMN05421546_1064</name>
</gene>